<accession>A0A9P5PWV9</accession>
<comment type="caution">
    <text evidence="3">The sequence shown here is derived from an EMBL/GenBank/DDBJ whole genome shotgun (WGS) entry which is preliminary data.</text>
</comment>
<feature type="compositionally biased region" description="Low complexity" evidence="2">
    <location>
        <begin position="90"/>
        <end position="104"/>
    </location>
</feature>
<organism evidence="3 4">
    <name type="scientific">Rhodocollybia butyracea</name>
    <dbReference type="NCBI Taxonomy" id="206335"/>
    <lineage>
        <taxon>Eukaryota</taxon>
        <taxon>Fungi</taxon>
        <taxon>Dikarya</taxon>
        <taxon>Basidiomycota</taxon>
        <taxon>Agaricomycotina</taxon>
        <taxon>Agaricomycetes</taxon>
        <taxon>Agaricomycetidae</taxon>
        <taxon>Agaricales</taxon>
        <taxon>Marasmiineae</taxon>
        <taxon>Omphalotaceae</taxon>
        <taxon>Rhodocollybia</taxon>
    </lineage>
</organism>
<dbReference type="GO" id="GO:0000340">
    <property type="term" value="F:RNA 7-methylguanosine cap binding"/>
    <property type="evidence" value="ECO:0007669"/>
    <property type="project" value="TreeGrafter"/>
</dbReference>
<dbReference type="InterPro" id="IPR001040">
    <property type="entry name" value="TIF_eIF_4E"/>
</dbReference>
<evidence type="ECO:0000256" key="2">
    <source>
        <dbReference type="SAM" id="MobiDB-lite"/>
    </source>
</evidence>
<feature type="region of interest" description="Disordered" evidence="2">
    <location>
        <begin position="466"/>
        <end position="548"/>
    </location>
</feature>
<keyword evidence="1" id="KW-0694">RNA-binding</keyword>
<feature type="compositionally biased region" description="Basic and acidic residues" evidence="2">
    <location>
        <begin position="112"/>
        <end position="121"/>
    </location>
</feature>
<dbReference type="PANTHER" id="PTHR11960">
    <property type="entry name" value="EUKARYOTIC TRANSLATION INITIATION FACTOR 4E RELATED"/>
    <property type="match status" value="1"/>
</dbReference>
<feature type="compositionally biased region" description="Gly residues" evidence="2">
    <location>
        <begin position="496"/>
        <end position="505"/>
    </location>
</feature>
<feature type="compositionally biased region" description="Basic and acidic residues" evidence="2">
    <location>
        <begin position="141"/>
        <end position="151"/>
    </location>
</feature>
<feature type="compositionally biased region" description="Polar residues" evidence="2">
    <location>
        <begin position="1"/>
        <end position="27"/>
    </location>
</feature>
<dbReference type="Proteomes" id="UP000772434">
    <property type="component" value="Unassembled WGS sequence"/>
</dbReference>
<dbReference type="Pfam" id="PF01652">
    <property type="entry name" value="IF4E"/>
    <property type="match status" value="1"/>
</dbReference>
<dbReference type="OrthoDB" id="590761at2759"/>
<keyword evidence="4" id="KW-1185">Reference proteome</keyword>
<feature type="compositionally biased region" description="Low complexity" evidence="2">
    <location>
        <begin position="44"/>
        <end position="55"/>
    </location>
</feature>
<dbReference type="Gene3D" id="3.30.760.10">
    <property type="entry name" value="RNA Cap, Translation Initiation Factor Eif4e"/>
    <property type="match status" value="1"/>
</dbReference>
<feature type="region of interest" description="Disordered" evidence="2">
    <location>
        <begin position="225"/>
        <end position="269"/>
    </location>
</feature>
<proteinExistence type="inferred from homology"/>
<sequence>MSTSTNGDNSSPKKSSSNRMPMPSLNQLAARMTSKSDKAGADNATTPTARPRLAASILRTTSSASNASNASAASSNDSVAVQPAGSTRAPSPVSSQRSSSTTPGPEGGDPLTSDRLDKLEKLNSASSVASSATVNSAGSDPGERDGSKDKGMPAPKGYKNIPSLDAITARLAKTRALSIDGTSKPPDPEMIDDPKTPGLQVMKEEHPLQFPWTLYHDSKSKFPYSAAPNSANPTGAAPPLAPHSTASSTSNSPTTATDPSQPATHAPAETHSYEANLTVIGTFTTVEQFCRYFNWLKPPSLLDRSTNSNYHLFKAPIKPMWEDPANANGGKWVITMRNQPELLDRCWSWACMALVGEELEEIPDGIEGATTTKSDPDSDLGEICGVVVSLRSKVDRIQVWIRSRDNVERINAIGKKLVKVLDVGEKDGIGLEFQYNTDDYRADRSVPSKFLSIQALPNTSYRSTFQGLPNAAPGPGNPPGAAAAPNGGHAHSRSIGGIGVVGSGGFTPVEQTPPPLSAGVPNSNPGAGAGAFGNFGVPLGAGNGWRRR</sequence>
<dbReference type="EMBL" id="JADNRY010000037">
    <property type="protein sequence ID" value="KAF9070886.1"/>
    <property type="molecule type" value="Genomic_DNA"/>
</dbReference>
<dbReference type="AlphaFoldDB" id="A0A9P5PWV9"/>
<feature type="compositionally biased region" description="Low complexity" evidence="2">
    <location>
        <begin position="123"/>
        <end position="139"/>
    </location>
</feature>
<comment type="similarity">
    <text evidence="1">Belongs to the eukaryotic initiation factor 4E family.</text>
</comment>
<dbReference type="InterPro" id="IPR023398">
    <property type="entry name" value="TIF_eIF4e-like"/>
</dbReference>
<gene>
    <name evidence="3" type="ORF">BDP27DRAFT_1323165</name>
</gene>
<evidence type="ECO:0000313" key="4">
    <source>
        <dbReference type="Proteomes" id="UP000772434"/>
    </source>
</evidence>
<feature type="compositionally biased region" description="Low complexity" evidence="2">
    <location>
        <begin position="242"/>
        <end position="260"/>
    </location>
</feature>
<dbReference type="GO" id="GO:0003743">
    <property type="term" value="F:translation initiation factor activity"/>
    <property type="evidence" value="ECO:0007669"/>
    <property type="project" value="UniProtKB-KW"/>
</dbReference>
<feature type="compositionally biased region" description="Low complexity" evidence="2">
    <location>
        <begin position="62"/>
        <end position="76"/>
    </location>
</feature>
<reference evidence="3" key="1">
    <citation type="submission" date="2020-11" db="EMBL/GenBank/DDBJ databases">
        <authorList>
            <consortium name="DOE Joint Genome Institute"/>
            <person name="Ahrendt S."/>
            <person name="Riley R."/>
            <person name="Andreopoulos W."/>
            <person name="Labutti K."/>
            <person name="Pangilinan J."/>
            <person name="Ruiz-Duenas F.J."/>
            <person name="Barrasa J.M."/>
            <person name="Sanchez-Garcia M."/>
            <person name="Camarero S."/>
            <person name="Miyauchi S."/>
            <person name="Serrano A."/>
            <person name="Linde D."/>
            <person name="Babiker R."/>
            <person name="Drula E."/>
            <person name="Ayuso-Fernandez I."/>
            <person name="Pacheco R."/>
            <person name="Padilla G."/>
            <person name="Ferreira P."/>
            <person name="Barriuso J."/>
            <person name="Kellner H."/>
            <person name="Castanera R."/>
            <person name="Alfaro M."/>
            <person name="Ramirez L."/>
            <person name="Pisabarro A.G."/>
            <person name="Kuo A."/>
            <person name="Tritt A."/>
            <person name="Lipzen A."/>
            <person name="He G."/>
            <person name="Yan M."/>
            <person name="Ng V."/>
            <person name="Cullen D."/>
            <person name="Martin F."/>
            <person name="Rosso M.-N."/>
            <person name="Henrissat B."/>
            <person name="Hibbett D."/>
            <person name="Martinez A.T."/>
            <person name="Grigoriev I.V."/>
        </authorList>
    </citation>
    <scope>NUCLEOTIDE SEQUENCE</scope>
    <source>
        <strain evidence="3">AH 40177</strain>
    </source>
</reference>
<dbReference type="GO" id="GO:0016281">
    <property type="term" value="C:eukaryotic translation initiation factor 4F complex"/>
    <property type="evidence" value="ECO:0007669"/>
    <property type="project" value="TreeGrafter"/>
</dbReference>
<evidence type="ECO:0000313" key="3">
    <source>
        <dbReference type="EMBL" id="KAF9070886.1"/>
    </source>
</evidence>
<feature type="region of interest" description="Disordered" evidence="2">
    <location>
        <begin position="1"/>
        <end position="162"/>
    </location>
</feature>
<evidence type="ECO:0000256" key="1">
    <source>
        <dbReference type="RuleBase" id="RU004374"/>
    </source>
</evidence>
<feature type="compositionally biased region" description="Low complexity" evidence="2">
    <location>
        <begin position="469"/>
        <end position="488"/>
    </location>
</feature>
<feature type="compositionally biased region" description="Gly residues" evidence="2">
    <location>
        <begin position="527"/>
        <end position="548"/>
    </location>
</feature>
<dbReference type="SUPFAM" id="SSF55418">
    <property type="entry name" value="eIF4e-like"/>
    <property type="match status" value="1"/>
</dbReference>
<protein>
    <submittedName>
        <fullName evidence="3">Translation initiation factor eIF 4e-like domain-containing protein</fullName>
    </submittedName>
</protein>
<name>A0A9P5PWV9_9AGAR</name>
<feature type="region of interest" description="Disordered" evidence="2">
    <location>
        <begin position="178"/>
        <end position="198"/>
    </location>
</feature>
<dbReference type="PANTHER" id="PTHR11960:SF73">
    <property type="entry name" value="TRANSLATION INITIATION FACTOR 4E, PUTATIVE-RELATED"/>
    <property type="match status" value="1"/>
</dbReference>
<keyword evidence="1" id="KW-0648">Protein biosynthesis</keyword>
<keyword evidence="1 3" id="KW-0396">Initiation factor</keyword>